<feature type="domain" description="HemN C-terminal" evidence="1">
    <location>
        <begin position="15"/>
        <end position="77"/>
    </location>
</feature>
<dbReference type="InterPro" id="IPR036388">
    <property type="entry name" value="WH-like_DNA-bd_sf"/>
</dbReference>
<dbReference type="EMBL" id="UARD01000024">
    <property type="protein sequence ID" value="SPV21323.1"/>
    <property type="molecule type" value="Genomic_DNA"/>
</dbReference>
<dbReference type="SUPFAM" id="SSF102114">
    <property type="entry name" value="Radical SAM enzymes"/>
    <property type="match status" value="1"/>
</dbReference>
<reference evidence="2 3" key="1">
    <citation type="submission" date="2018-06" db="EMBL/GenBank/DDBJ databases">
        <authorList>
            <consortium name="Pathogen Informatics"/>
            <person name="Doyle S."/>
        </authorList>
    </citation>
    <scope>NUCLEOTIDE SEQUENCE [LARGE SCALE GENOMIC DNA]</scope>
    <source>
        <strain evidence="2 3">NCTC10661</strain>
    </source>
</reference>
<organism evidence="2 3">
    <name type="scientific">Burkholderia cepacia</name>
    <name type="common">Pseudomonas cepacia</name>
    <dbReference type="NCBI Taxonomy" id="292"/>
    <lineage>
        <taxon>Bacteria</taxon>
        <taxon>Pseudomonadati</taxon>
        <taxon>Pseudomonadota</taxon>
        <taxon>Betaproteobacteria</taxon>
        <taxon>Burkholderiales</taxon>
        <taxon>Burkholderiaceae</taxon>
        <taxon>Burkholderia</taxon>
        <taxon>Burkholderia cepacia complex</taxon>
    </lineage>
</organism>
<sequence>MAGTAVQEEREVGARDLPFEFMLNTLRLVEGFPVHSFAERTGLPMSTIEPALQEAERRGLIARDFAQIAPTPLGQRFLNDLQELFLRDD</sequence>
<dbReference type="Gene3D" id="1.10.10.10">
    <property type="entry name" value="Winged helix-like DNA-binding domain superfamily/Winged helix DNA-binding domain"/>
    <property type="match status" value="1"/>
</dbReference>
<dbReference type="Pfam" id="PF06969">
    <property type="entry name" value="HemN_C"/>
    <property type="match status" value="1"/>
</dbReference>
<evidence type="ECO:0000313" key="3">
    <source>
        <dbReference type="Proteomes" id="UP000250416"/>
    </source>
</evidence>
<dbReference type="Proteomes" id="UP000250416">
    <property type="component" value="Unassembled WGS sequence"/>
</dbReference>
<comment type="caution">
    <text evidence="2">The sequence shown here is derived from an EMBL/GenBank/DDBJ whole genome shotgun (WGS) entry which is preliminary data.</text>
</comment>
<evidence type="ECO:0000313" key="2">
    <source>
        <dbReference type="EMBL" id="SPV21323.1"/>
    </source>
</evidence>
<protein>
    <submittedName>
        <fullName evidence="2">Coproporphyrinogen III oxidase</fullName>
    </submittedName>
</protein>
<dbReference type="AlphaFoldDB" id="A0AAE8NGY4"/>
<gene>
    <name evidence="2" type="ORF">NCTC10661_04464</name>
</gene>
<evidence type="ECO:0000259" key="1">
    <source>
        <dbReference type="Pfam" id="PF06969"/>
    </source>
</evidence>
<accession>A0AAE8NGY4</accession>
<dbReference type="InterPro" id="IPR058240">
    <property type="entry name" value="rSAM_sf"/>
</dbReference>
<name>A0AAE8NGY4_BURCE</name>
<dbReference type="InterPro" id="IPR010723">
    <property type="entry name" value="HemN_C"/>
</dbReference>
<proteinExistence type="predicted"/>